<evidence type="ECO:0000313" key="2">
    <source>
        <dbReference type="EMBL" id="AHG87805.1"/>
    </source>
</evidence>
<evidence type="ECO:0000259" key="1">
    <source>
        <dbReference type="PROSITE" id="PS51725"/>
    </source>
</evidence>
<dbReference type="SUPFAM" id="SSF54909">
    <property type="entry name" value="Dimeric alpha+beta barrel"/>
    <property type="match status" value="1"/>
</dbReference>
<dbReference type="OrthoDB" id="384737at2"/>
<dbReference type="RefSeq" id="WP_025409363.1">
    <property type="nucleotide sequence ID" value="NZ_CP007128.1"/>
</dbReference>
<reference evidence="2 3" key="1">
    <citation type="journal article" date="2014" name="Genome Announc.">
        <title>Genome Sequence and Methylome of Soil Bacterium Gemmatirosa kalamazoonensis KBS708T, a Member of the Rarely Cultivated Gemmatimonadetes Phylum.</title>
        <authorList>
            <person name="Debruyn J.M."/>
            <person name="Radosevich M."/>
            <person name="Wommack K.E."/>
            <person name="Polson S.W."/>
            <person name="Hauser L.J."/>
            <person name="Fawaz M.N."/>
            <person name="Korlach J."/>
            <person name="Tsai Y.C."/>
        </authorList>
    </citation>
    <scope>NUCLEOTIDE SEQUENCE [LARGE SCALE GENOMIC DNA]</scope>
    <source>
        <strain evidence="2 3">KBS708</strain>
    </source>
</reference>
<dbReference type="PANTHER" id="PTHR34474:SF2">
    <property type="entry name" value="SIGNAL TRANSDUCTION PROTEIN TRAP"/>
    <property type="match status" value="1"/>
</dbReference>
<keyword evidence="2" id="KW-0503">Monooxygenase</keyword>
<name>W0RBW4_9BACT</name>
<evidence type="ECO:0000313" key="3">
    <source>
        <dbReference type="Proteomes" id="UP000019151"/>
    </source>
</evidence>
<dbReference type="InterPro" id="IPR007138">
    <property type="entry name" value="ABM_dom"/>
</dbReference>
<dbReference type="Pfam" id="PF03992">
    <property type="entry name" value="ABM"/>
    <property type="match status" value="1"/>
</dbReference>
<keyword evidence="3" id="KW-1185">Reference proteome</keyword>
<accession>W0RBW4</accession>
<feature type="domain" description="ABM" evidence="1">
    <location>
        <begin position="2"/>
        <end position="92"/>
    </location>
</feature>
<protein>
    <submittedName>
        <fullName evidence="2">Antibiotic biosynthesis monooxygenase</fullName>
    </submittedName>
</protein>
<proteinExistence type="predicted"/>
<dbReference type="eggNOG" id="COG2329">
    <property type="taxonomic scope" value="Bacteria"/>
</dbReference>
<dbReference type="EMBL" id="CP007128">
    <property type="protein sequence ID" value="AHG87805.1"/>
    <property type="molecule type" value="Genomic_DNA"/>
</dbReference>
<dbReference type="Gene3D" id="3.30.70.100">
    <property type="match status" value="1"/>
</dbReference>
<dbReference type="GO" id="GO:0004497">
    <property type="term" value="F:monooxygenase activity"/>
    <property type="evidence" value="ECO:0007669"/>
    <property type="project" value="UniProtKB-KW"/>
</dbReference>
<organism evidence="2 3">
    <name type="scientific">Gemmatirosa kalamazoonensis</name>
    <dbReference type="NCBI Taxonomy" id="861299"/>
    <lineage>
        <taxon>Bacteria</taxon>
        <taxon>Pseudomonadati</taxon>
        <taxon>Gemmatimonadota</taxon>
        <taxon>Gemmatimonadia</taxon>
        <taxon>Gemmatimonadales</taxon>
        <taxon>Gemmatimonadaceae</taxon>
        <taxon>Gemmatirosa</taxon>
    </lineage>
</organism>
<keyword evidence="2" id="KW-0560">Oxidoreductase</keyword>
<sequence>MFVFISHLTVPPADHADLERHFRERSGLVDDFPGFLYLQLLRPQAGGATHTFLTAWESREAFRRYMRSREHAVSHAREPGEIMGRTEVRHEAYEVLMDSRRPAAWMP</sequence>
<dbReference type="AlphaFoldDB" id="W0RBW4"/>
<dbReference type="HOGENOM" id="CLU_141544_1_1_0"/>
<dbReference type="PANTHER" id="PTHR34474">
    <property type="entry name" value="SIGNAL TRANSDUCTION PROTEIN TRAP"/>
    <property type="match status" value="1"/>
</dbReference>
<dbReference type="InterPro" id="IPR011008">
    <property type="entry name" value="Dimeric_a/b-barrel"/>
</dbReference>
<gene>
    <name evidence="2" type="ORF">J421_0268</name>
</gene>
<dbReference type="KEGG" id="gba:J421_0268"/>
<dbReference type="PROSITE" id="PS51725">
    <property type="entry name" value="ABM"/>
    <property type="match status" value="1"/>
</dbReference>
<dbReference type="STRING" id="861299.J421_0268"/>
<dbReference type="InParanoid" id="W0RBW4"/>
<dbReference type="Proteomes" id="UP000019151">
    <property type="component" value="Chromosome"/>
</dbReference>
<dbReference type="InterPro" id="IPR050404">
    <property type="entry name" value="Heme-degrading_MO"/>
</dbReference>